<evidence type="ECO:0000256" key="1">
    <source>
        <dbReference type="ARBA" id="ARBA00007261"/>
    </source>
</evidence>
<dbReference type="AlphaFoldDB" id="A0AAV1I7B8"/>
<keyword evidence="4" id="KW-0378">Hydrolase</keyword>
<sequence>MSLDCLKRGVSLTGDTSKAHICLAGHRCSHRPVSDRRRVHATASQRCDKNDELHCSSSSNEQDVSISRRRALGALTSTLTLVSMPASAEDRAAGAMELEKRLEERVTEFELSNGLHFIVMERHNAPIVSVHTYANVGAFDERDGQTGIAHLLEHMAFKGSQRIGARDYKKEAVLLDEVDDAFYAFWDAHKQAAPSAGRLYQQLQQLVTQAGELVEPNAFGAMLQRSGAVGLNATTSHDATKYFMSLPANMLELWFALEAERFQAPVFRELYSEKRVVAEERRSRIDNSPMGRFQEAFLGTAAANNYRRPIIGYEGDVAGLGRREVEAFFRERYGPRNLAIAIVGDTTPEKVRAMAEKYFGHWRQAAIPALPPSASEALAQPPAGAARQLESSARGGPALMQAFYRPGIASSDAPILEVIGDILSGPRTARFSRALLQEGRAFGANMVPAYPGDKHACMSLIYAIPATGVSLAQMEGLVRQQLDSLAESGPNPAEMERIKKASKVELVDALRRNAGMAAALASYHTLTGSWRTILQESAQIETLKAPDVRDVAARTFTPGNAFTGYVQKA</sequence>
<proteinExistence type="inferred from homology"/>
<evidence type="ECO:0000313" key="11">
    <source>
        <dbReference type="Proteomes" id="UP001314263"/>
    </source>
</evidence>
<dbReference type="Proteomes" id="UP001314263">
    <property type="component" value="Unassembled WGS sequence"/>
</dbReference>
<dbReference type="GO" id="GO:0006508">
    <property type="term" value="P:proteolysis"/>
    <property type="evidence" value="ECO:0007669"/>
    <property type="project" value="UniProtKB-KW"/>
</dbReference>
<keyword evidence="6" id="KW-0482">Metalloprotease</keyword>
<feature type="domain" description="Peptidase M16 N-terminal" evidence="8">
    <location>
        <begin position="120"/>
        <end position="171"/>
    </location>
</feature>
<dbReference type="Pfam" id="PF00675">
    <property type="entry name" value="Peptidase_M16"/>
    <property type="match status" value="2"/>
</dbReference>
<evidence type="ECO:0000313" key="10">
    <source>
        <dbReference type="EMBL" id="CAK0781234.1"/>
    </source>
</evidence>
<dbReference type="PROSITE" id="PS00143">
    <property type="entry name" value="INSULINASE"/>
    <property type="match status" value="1"/>
</dbReference>
<accession>A0AAV1I7B8</accession>
<name>A0AAV1I7B8_9CHLO</name>
<organism evidence="10 11">
    <name type="scientific">Coccomyxa viridis</name>
    <dbReference type="NCBI Taxonomy" id="1274662"/>
    <lineage>
        <taxon>Eukaryota</taxon>
        <taxon>Viridiplantae</taxon>
        <taxon>Chlorophyta</taxon>
        <taxon>core chlorophytes</taxon>
        <taxon>Trebouxiophyceae</taxon>
        <taxon>Trebouxiophyceae incertae sedis</taxon>
        <taxon>Coccomyxaceae</taxon>
        <taxon>Coccomyxa</taxon>
    </lineage>
</organism>
<protein>
    <recommendedName>
        <fullName evidence="12">Insulinase family protein</fullName>
    </recommendedName>
</protein>
<dbReference type="PANTHER" id="PTHR43690">
    <property type="entry name" value="NARDILYSIN"/>
    <property type="match status" value="1"/>
</dbReference>
<keyword evidence="5" id="KW-0862">Zinc</keyword>
<evidence type="ECO:0000256" key="3">
    <source>
        <dbReference type="ARBA" id="ARBA00022723"/>
    </source>
</evidence>
<dbReference type="PANTHER" id="PTHR43690:SF17">
    <property type="entry name" value="PROTEIN YHJJ"/>
    <property type="match status" value="1"/>
</dbReference>
<evidence type="ECO:0000259" key="9">
    <source>
        <dbReference type="Pfam" id="PF05193"/>
    </source>
</evidence>
<evidence type="ECO:0000259" key="8">
    <source>
        <dbReference type="Pfam" id="PF00675"/>
    </source>
</evidence>
<dbReference type="EMBL" id="CAUYUE010000006">
    <property type="protein sequence ID" value="CAK0781234.1"/>
    <property type="molecule type" value="Genomic_DNA"/>
</dbReference>
<feature type="domain" description="Peptidase M16 C-terminal" evidence="9">
    <location>
        <begin position="322"/>
        <end position="501"/>
    </location>
</feature>
<reference evidence="10 11" key="1">
    <citation type="submission" date="2023-10" db="EMBL/GenBank/DDBJ databases">
        <authorList>
            <person name="Maclean D."/>
            <person name="Macfadyen A."/>
        </authorList>
    </citation>
    <scope>NUCLEOTIDE SEQUENCE [LARGE SCALE GENOMIC DNA]</scope>
</reference>
<dbReference type="Gene3D" id="3.30.830.10">
    <property type="entry name" value="Metalloenzyme, LuxS/M16 peptidase-like"/>
    <property type="match status" value="3"/>
</dbReference>
<dbReference type="InterPro" id="IPR011249">
    <property type="entry name" value="Metalloenz_LuxS/M16"/>
</dbReference>
<dbReference type="InterPro" id="IPR007863">
    <property type="entry name" value="Peptidase_M16_C"/>
</dbReference>
<dbReference type="InterPro" id="IPR011765">
    <property type="entry name" value="Pept_M16_N"/>
</dbReference>
<keyword evidence="2" id="KW-0645">Protease</keyword>
<keyword evidence="11" id="KW-1185">Reference proteome</keyword>
<evidence type="ECO:0008006" key="12">
    <source>
        <dbReference type="Google" id="ProtNLM"/>
    </source>
</evidence>
<dbReference type="Pfam" id="PF05193">
    <property type="entry name" value="Peptidase_M16_C"/>
    <property type="match status" value="1"/>
</dbReference>
<dbReference type="InterPro" id="IPR050626">
    <property type="entry name" value="Peptidase_M16"/>
</dbReference>
<dbReference type="GO" id="GO:0004222">
    <property type="term" value="F:metalloendopeptidase activity"/>
    <property type="evidence" value="ECO:0007669"/>
    <property type="project" value="InterPro"/>
</dbReference>
<dbReference type="GO" id="GO:0046872">
    <property type="term" value="F:metal ion binding"/>
    <property type="evidence" value="ECO:0007669"/>
    <property type="project" value="UniProtKB-KW"/>
</dbReference>
<gene>
    <name evidence="10" type="ORF">CVIRNUC_005320</name>
</gene>
<evidence type="ECO:0000256" key="2">
    <source>
        <dbReference type="ARBA" id="ARBA00022670"/>
    </source>
</evidence>
<evidence type="ECO:0000256" key="6">
    <source>
        <dbReference type="ARBA" id="ARBA00023049"/>
    </source>
</evidence>
<comment type="caution">
    <text evidence="10">The sequence shown here is derived from an EMBL/GenBank/DDBJ whole genome shotgun (WGS) entry which is preliminary data.</text>
</comment>
<evidence type="ECO:0000256" key="4">
    <source>
        <dbReference type="ARBA" id="ARBA00022801"/>
    </source>
</evidence>
<evidence type="ECO:0000256" key="5">
    <source>
        <dbReference type="ARBA" id="ARBA00022833"/>
    </source>
</evidence>
<comment type="similarity">
    <text evidence="1 7">Belongs to the peptidase M16 family.</text>
</comment>
<evidence type="ECO:0000256" key="7">
    <source>
        <dbReference type="RuleBase" id="RU004447"/>
    </source>
</evidence>
<dbReference type="InterPro" id="IPR001431">
    <property type="entry name" value="Pept_M16_Zn_BS"/>
</dbReference>
<dbReference type="SUPFAM" id="SSF63411">
    <property type="entry name" value="LuxS/MPP-like metallohydrolase"/>
    <property type="match status" value="2"/>
</dbReference>
<keyword evidence="3" id="KW-0479">Metal-binding</keyword>
<feature type="domain" description="Peptidase M16 N-terminal" evidence="8">
    <location>
        <begin position="225"/>
        <end position="307"/>
    </location>
</feature>